<keyword evidence="2" id="KW-0472">Membrane</keyword>
<keyword evidence="6" id="KW-1185">Reference proteome</keyword>
<reference evidence="5 6" key="1">
    <citation type="submission" date="2016-10" db="EMBL/GenBank/DDBJ databases">
        <authorList>
            <person name="de Groot N.N."/>
        </authorList>
    </citation>
    <scope>NUCLEOTIDE SEQUENCE [LARGE SCALE GENOMIC DNA]</scope>
    <source>
        <strain evidence="5 6">LMG 23650</strain>
    </source>
</reference>
<dbReference type="InterPro" id="IPR050739">
    <property type="entry name" value="MFP"/>
</dbReference>
<evidence type="ECO:0000313" key="5">
    <source>
        <dbReference type="EMBL" id="SFI28326.1"/>
    </source>
</evidence>
<organism evidence="5 6">
    <name type="scientific">Paraburkholderia megapolitana</name>
    <dbReference type="NCBI Taxonomy" id="420953"/>
    <lineage>
        <taxon>Bacteria</taxon>
        <taxon>Pseudomonadati</taxon>
        <taxon>Pseudomonadota</taxon>
        <taxon>Betaproteobacteria</taxon>
        <taxon>Burkholderiales</taxon>
        <taxon>Burkholderiaceae</taxon>
        <taxon>Paraburkholderia</taxon>
    </lineage>
</organism>
<feature type="transmembrane region" description="Helical" evidence="2">
    <location>
        <begin position="37"/>
        <end position="58"/>
    </location>
</feature>
<dbReference type="EMBL" id="FOQU01000002">
    <property type="protein sequence ID" value="SFI28326.1"/>
    <property type="molecule type" value="Genomic_DNA"/>
</dbReference>
<dbReference type="GO" id="GO:0055085">
    <property type="term" value="P:transmembrane transport"/>
    <property type="evidence" value="ECO:0007669"/>
    <property type="project" value="InterPro"/>
</dbReference>
<gene>
    <name evidence="5" type="ORF">SAMN05192543_102748</name>
</gene>
<dbReference type="InterPro" id="IPR058625">
    <property type="entry name" value="MdtA-like_BSH"/>
</dbReference>
<dbReference type="InterPro" id="IPR058792">
    <property type="entry name" value="Beta-barrel_RND_2"/>
</dbReference>
<feature type="compositionally biased region" description="Low complexity" evidence="1">
    <location>
        <begin position="9"/>
        <end position="27"/>
    </location>
</feature>
<dbReference type="RefSeq" id="WP_091010606.1">
    <property type="nucleotide sequence ID" value="NZ_CP041745.1"/>
</dbReference>
<dbReference type="PANTHER" id="PTHR30386:SF24">
    <property type="entry name" value="MULTIDRUG RESISTANCE EFFLUX PUMP"/>
    <property type="match status" value="1"/>
</dbReference>
<dbReference type="OrthoDB" id="9811754at2"/>
<dbReference type="SUPFAM" id="SSF111369">
    <property type="entry name" value="HlyD-like secretion proteins"/>
    <property type="match status" value="3"/>
</dbReference>
<feature type="region of interest" description="Disordered" evidence="1">
    <location>
        <begin position="1"/>
        <end position="30"/>
    </location>
</feature>
<evidence type="ECO:0000256" key="2">
    <source>
        <dbReference type="SAM" id="Phobius"/>
    </source>
</evidence>
<dbReference type="Pfam" id="PF25917">
    <property type="entry name" value="BSH_RND"/>
    <property type="match status" value="1"/>
</dbReference>
<accession>A0A1I3GY86</accession>
<dbReference type="PANTHER" id="PTHR30386">
    <property type="entry name" value="MEMBRANE FUSION SUBUNIT OF EMRAB-TOLC MULTIDRUG EFFLUX PUMP"/>
    <property type="match status" value="1"/>
</dbReference>
<keyword evidence="2" id="KW-0812">Transmembrane</keyword>
<evidence type="ECO:0000313" key="6">
    <source>
        <dbReference type="Proteomes" id="UP000199548"/>
    </source>
</evidence>
<keyword evidence="2" id="KW-1133">Transmembrane helix</keyword>
<protein>
    <submittedName>
        <fullName evidence="5">Multidrug resistance efflux pump</fullName>
    </submittedName>
</protein>
<name>A0A1I3GY86_9BURK</name>
<dbReference type="STRING" id="420953.SAMN05192543_102748"/>
<dbReference type="Gene3D" id="1.10.287.470">
    <property type="entry name" value="Helix hairpin bin"/>
    <property type="match status" value="2"/>
</dbReference>
<evidence type="ECO:0000256" key="1">
    <source>
        <dbReference type="SAM" id="MobiDB-lite"/>
    </source>
</evidence>
<dbReference type="Gene3D" id="2.40.30.170">
    <property type="match status" value="1"/>
</dbReference>
<sequence length="378" mass="40464">MNEPKKELPASNAQTQPAAPPAAAAEPSGWHPPKKSLLTIIIIVVLALCAIGVVLRAWRLPPFAGPVEDTDNAYVRGFVTTISSQVSGYVTSVPVDDFLEVKAGQILVTVDDRIYAARVAQAQANLEAQQAAFDNSAQSQRSRELATRSQDANIAAARAQQVRAEADMRRADALVKDGSLSKREYDQTRATLLAAQAALQQAVAGRSIGTEDVRTVLVARPGLKAAIDSAKAALRSAQVDLENTVIRAPVDGQLSEVGVRNGDYVTAGTQMMSLVPHFVWIVANYKEAQTHRMRPGQPVTFRVDALGDAKLHGHVERISPATGSEFAAIKPDNATGNFVKVAQRIAIRISVDPGQELAKRLRPGMSVETAVDTRDGDK</sequence>
<feature type="domain" description="Multidrug resistance protein MdtA-like barrel-sandwich hybrid" evidence="3">
    <location>
        <begin position="80"/>
        <end position="273"/>
    </location>
</feature>
<evidence type="ECO:0000259" key="4">
    <source>
        <dbReference type="Pfam" id="PF25954"/>
    </source>
</evidence>
<feature type="domain" description="CusB-like beta-barrel" evidence="4">
    <location>
        <begin position="279"/>
        <end position="322"/>
    </location>
</feature>
<proteinExistence type="predicted"/>
<dbReference type="Gene3D" id="2.40.50.100">
    <property type="match status" value="1"/>
</dbReference>
<dbReference type="Proteomes" id="UP000199548">
    <property type="component" value="Unassembled WGS sequence"/>
</dbReference>
<dbReference type="Pfam" id="PF25954">
    <property type="entry name" value="Beta-barrel_RND_2"/>
    <property type="match status" value="1"/>
</dbReference>
<evidence type="ECO:0000259" key="3">
    <source>
        <dbReference type="Pfam" id="PF25917"/>
    </source>
</evidence>
<dbReference type="AlphaFoldDB" id="A0A1I3GY86"/>